<accession>D3Q3M0</accession>
<dbReference type="STRING" id="446470.Snas_2376"/>
<dbReference type="OrthoDB" id="2651079at2"/>
<dbReference type="KEGG" id="sna:Snas_2376"/>
<dbReference type="RefSeq" id="WP_013017632.1">
    <property type="nucleotide sequence ID" value="NC_013947.1"/>
</dbReference>
<dbReference type="EMBL" id="CP001778">
    <property type="protein sequence ID" value="ADD42061.1"/>
    <property type="molecule type" value="Genomic_DNA"/>
</dbReference>
<reference evidence="1 2" key="1">
    <citation type="journal article" date="2009" name="Stand. Genomic Sci.">
        <title>Complete genome sequence of Stackebrandtia nassauensis type strain (LLR-40K-21).</title>
        <authorList>
            <person name="Munk C."/>
            <person name="Lapidus A."/>
            <person name="Copeland A."/>
            <person name="Jando M."/>
            <person name="Mayilraj S."/>
            <person name="Glavina Del Rio T."/>
            <person name="Nolan M."/>
            <person name="Chen F."/>
            <person name="Lucas S."/>
            <person name="Tice H."/>
            <person name="Cheng J.F."/>
            <person name="Han C."/>
            <person name="Detter J.C."/>
            <person name="Bruce D."/>
            <person name="Goodwin L."/>
            <person name="Chain P."/>
            <person name="Pitluck S."/>
            <person name="Goker M."/>
            <person name="Ovchinikova G."/>
            <person name="Pati A."/>
            <person name="Ivanova N."/>
            <person name="Mavromatis K."/>
            <person name="Chen A."/>
            <person name="Palaniappan K."/>
            <person name="Land M."/>
            <person name="Hauser L."/>
            <person name="Chang Y.J."/>
            <person name="Jeffries C.D."/>
            <person name="Bristow J."/>
            <person name="Eisen J.A."/>
            <person name="Markowitz V."/>
            <person name="Hugenholtz P."/>
            <person name="Kyrpides N.C."/>
            <person name="Klenk H.P."/>
        </authorList>
    </citation>
    <scope>NUCLEOTIDE SEQUENCE [LARGE SCALE GENOMIC DNA]</scope>
    <source>
        <strain evidence="2">DSM 44728 / CIP 108903 / NRRL B-16338 / NBRC 102104 / LLR-40K-21</strain>
    </source>
</reference>
<name>D3Q3M0_STANL</name>
<evidence type="ECO:0000313" key="1">
    <source>
        <dbReference type="EMBL" id="ADD42061.1"/>
    </source>
</evidence>
<sequence length="99" mass="11573">MFRRWVHVREEDEPETRTYRPYDYPIPPGRGRDGIAFRLDGTVTRYDSGPTDAPVGVTGRWSLRDDDVLQLNFPDRSLATRYRLVAVEPERLRLAPLTR</sequence>
<proteinExistence type="predicted"/>
<dbReference type="AlphaFoldDB" id="D3Q3M0"/>
<dbReference type="Proteomes" id="UP000000844">
    <property type="component" value="Chromosome"/>
</dbReference>
<evidence type="ECO:0000313" key="2">
    <source>
        <dbReference type="Proteomes" id="UP000000844"/>
    </source>
</evidence>
<keyword evidence="2" id="KW-1185">Reference proteome</keyword>
<dbReference type="eggNOG" id="ENOG50318Z2">
    <property type="taxonomic scope" value="Bacteria"/>
</dbReference>
<protein>
    <recommendedName>
        <fullName evidence="3">Lipocalin-like domain-containing protein</fullName>
    </recommendedName>
</protein>
<evidence type="ECO:0008006" key="3">
    <source>
        <dbReference type="Google" id="ProtNLM"/>
    </source>
</evidence>
<organism evidence="1 2">
    <name type="scientific">Stackebrandtia nassauensis (strain DSM 44728 / CIP 108903 / NRRL B-16338 / NBRC 102104 / LLR-40K-21)</name>
    <dbReference type="NCBI Taxonomy" id="446470"/>
    <lineage>
        <taxon>Bacteria</taxon>
        <taxon>Bacillati</taxon>
        <taxon>Actinomycetota</taxon>
        <taxon>Actinomycetes</taxon>
        <taxon>Glycomycetales</taxon>
        <taxon>Glycomycetaceae</taxon>
        <taxon>Stackebrandtia</taxon>
    </lineage>
</organism>
<dbReference type="HOGENOM" id="CLU_158543_0_0_11"/>
<gene>
    <name evidence="1" type="ordered locus">Snas_2376</name>
</gene>